<evidence type="ECO:0000256" key="1">
    <source>
        <dbReference type="ARBA" id="ARBA00006247"/>
    </source>
</evidence>
<evidence type="ECO:0000313" key="3">
    <source>
        <dbReference type="Proteomes" id="UP001283341"/>
    </source>
</evidence>
<dbReference type="InterPro" id="IPR017439">
    <property type="entry name" value="Amidohydrolase"/>
</dbReference>
<dbReference type="SUPFAM" id="SSF53187">
    <property type="entry name" value="Zn-dependent exopeptidases"/>
    <property type="match status" value="1"/>
</dbReference>
<evidence type="ECO:0008006" key="4">
    <source>
        <dbReference type="Google" id="ProtNLM"/>
    </source>
</evidence>
<dbReference type="Gene3D" id="3.40.630.10">
    <property type="entry name" value="Zn peptidases"/>
    <property type="match status" value="1"/>
</dbReference>
<dbReference type="PANTHER" id="PTHR11014:SF63">
    <property type="entry name" value="METALLOPEPTIDASE, PUTATIVE (AFU_ORTHOLOGUE AFUA_6G09600)-RELATED"/>
    <property type="match status" value="1"/>
</dbReference>
<dbReference type="InterPro" id="IPR036264">
    <property type="entry name" value="Bact_exopeptidase_dim_dom"/>
</dbReference>
<dbReference type="Gene3D" id="3.30.70.360">
    <property type="match status" value="1"/>
</dbReference>
<protein>
    <recommendedName>
        <fullName evidence="4">Peptidase M20 dimerisation domain-containing protein</fullName>
    </recommendedName>
</protein>
<reference evidence="2" key="1">
    <citation type="journal article" date="2023" name="Mol. Phylogenet. Evol.">
        <title>Genome-scale phylogeny and comparative genomics of the fungal order Sordariales.</title>
        <authorList>
            <person name="Hensen N."/>
            <person name="Bonometti L."/>
            <person name="Westerberg I."/>
            <person name="Brannstrom I.O."/>
            <person name="Guillou S."/>
            <person name="Cros-Aarteil S."/>
            <person name="Calhoun S."/>
            <person name="Haridas S."/>
            <person name="Kuo A."/>
            <person name="Mondo S."/>
            <person name="Pangilinan J."/>
            <person name="Riley R."/>
            <person name="LaButti K."/>
            <person name="Andreopoulos B."/>
            <person name="Lipzen A."/>
            <person name="Chen C."/>
            <person name="Yan M."/>
            <person name="Daum C."/>
            <person name="Ng V."/>
            <person name="Clum A."/>
            <person name="Steindorff A."/>
            <person name="Ohm R.A."/>
            <person name="Martin F."/>
            <person name="Silar P."/>
            <person name="Natvig D.O."/>
            <person name="Lalanne C."/>
            <person name="Gautier V."/>
            <person name="Ament-Velasquez S.L."/>
            <person name="Kruys A."/>
            <person name="Hutchinson M.I."/>
            <person name="Powell A.J."/>
            <person name="Barry K."/>
            <person name="Miller A.N."/>
            <person name="Grigoriev I.V."/>
            <person name="Debuchy R."/>
            <person name="Gladieux P."/>
            <person name="Hiltunen Thoren M."/>
            <person name="Johannesson H."/>
        </authorList>
    </citation>
    <scope>NUCLEOTIDE SEQUENCE</scope>
    <source>
        <strain evidence="2">CBS 118394</strain>
    </source>
</reference>
<sequence>MGCFPKHLTSGYRRHKLTNRSQDEVREREPSAEISDIITRVLERMNQHQPALGFYEDIYKDLHANPELSRQEIAVLRRHRCIGGHGVVGVLKNGPGPIVMLRSELDALPVLEKTELPYASTKRMVDTNGVEKPVSHACGHGMHIASLMAAADILSAARDDCTRCLWFCSSSTRTDAPQRRSLQQATRVHRPDYHRLQYSGEAPNHCRCEIDPRETGAVVTCTSTKAGNTWNVIPDQAQLTVEIRAFTTDTMDKMTMAVKRIVKAERDASACGVDPTFEEVDNANAQTNVVTVSGSVGPECDNFGGGSYRSVNVDETKGKVCSFYEGPDCAGAPLDAGQGTCLDAPLLSIHLGVIHLGTGPESKHVP</sequence>
<dbReference type="Proteomes" id="UP001283341">
    <property type="component" value="Unassembled WGS sequence"/>
</dbReference>
<keyword evidence="3" id="KW-1185">Reference proteome</keyword>
<proteinExistence type="inferred from homology"/>
<comment type="similarity">
    <text evidence="1">Belongs to the peptidase M20A family.</text>
</comment>
<dbReference type="PANTHER" id="PTHR11014">
    <property type="entry name" value="PEPTIDASE M20 FAMILY MEMBER"/>
    <property type="match status" value="1"/>
</dbReference>
<reference evidence="2" key="2">
    <citation type="submission" date="2023-06" db="EMBL/GenBank/DDBJ databases">
        <authorList>
            <consortium name="Lawrence Berkeley National Laboratory"/>
            <person name="Haridas S."/>
            <person name="Hensen N."/>
            <person name="Bonometti L."/>
            <person name="Westerberg I."/>
            <person name="Brannstrom I.O."/>
            <person name="Guillou S."/>
            <person name="Cros-Aarteil S."/>
            <person name="Calhoun S."/>
            <person name="Kuo A."/>
            <person name="Mondo S."/>
            <person name="Pangilinan J."/>
            <person name="Riley R."/>
            <person name="Labutti K."/>
            <person name="Andreopoulos B."/>
            <person name="Lipzen A."/>
            <person name="Chen C."/>
            <person name="Yanf M."/>
            <person name="Daum C."/>
            <person name="Ng V."/>
            <person name="Clum A."/>
            <person name="Steindorff A."/>
            <person name="Ohm R."/>
            <person name="Martin F."/>
            <person name="Silar P."/>
            <person name="Natvig D."/>
            <person name="Lalanne C."/>
            <person name="Gautier V."/>
            <person name="Ament-Velasquez S.L."/>
            <person name="Kruys A."/>
            <person name="Hutchinson M.I."/>
            <person name="Powell A.J."/>
            <person name="Barry K."/>
            <person name="Miller A.N."/>
            <person name="Grigoriev I.V."/>
            <person name="Debuchy R."/>
            <person name="Gladieux P."/>
            <person name="Thoren M.H."/>
            <person name="Johannesson H."/>
        </authorList>
    </citation>
    <scope>NUCLEOTIDE SEQUENCE</scope>
    <source>
        <strain evidence="2">CBS 118394</strain>
    </source>
</reference>
<name>A0AAE0IL98_9PEZI</name>
<organism evidence="2 3">
    <name type="scientific">Apodospora peruviana</name>
    <dbReference type="NCBI Taxonomy" id="516989"/>
    <lineage>
        <taxon>Eukaryota</taxon>
        <taxon>Fungi</taxon>
        <taxon>Dikarya</taxon>
        <taxon>Ascomycota</taxon>
        <taxon>Pezizomycotina</taxon>
        <taxon>Sordariomycetes</taxon>
        <taxon>Sordariomycetidae</taxon>
        <taxon>Sordariales</taxon>
        <taxon>Lasiosphaeriaceae</taxon>
        <taxon>Apodospora</taxon>
    </lineage>
</organism>
<comment type="caution">
    <text evidence="2">The sequence shown here is derived from an EMBL/GenBank/DDBJ whole genome shotgun (WGS) entry which is preliminary data.</text>
</comment>
<accession>A0AAE0IL98</accession>
<dbReference type="GO" id="GO:0016787">
    <property type="term" value="F:hydrolase activity"/>
    <property type="evidence" value="ECO:0007669"/>
    <property type="project" value="InterPro"/>
</dbReference>
<dbReference type="SUPFAM" id="SSF55031">
    <property type="entry name" value="Bacterial exopeptidase dimerisation domain"/>
    <property type="match status" value="1"/>
</dbReference>
<dbReference type="Pfam" id="PF01546">
    <property type="entry name" value="Peptidase_M20"/>
    <property type="match status" value="1"/>
</dbReference>
<dbReference type="InterPro" id="IPR002933">
    <property type="entry name" value="Peptidase_M20"/>
</dbReference>
<dbReference type="EMBL" id="JAUEDM010000002">
    <property type="protein sequence ID" value="KAK3326862.1"/>
    <property type="molecule type" value="Genomic_DNA"/>
</dbReference>
<gene>
    <name evidence="2" type="ORF">B0H66DRAFT_589382</name>
</gene>
<dbReference type="AlphaFoldDB" id="A0AAE0IL98"/>
<evidence type="ECO:0000313" key="2">
    <source>
        <dbReference type="EMBL" id="KAK3326862.1"/>
    </source>
</evidence>